<feature type="compositionally biased region" description="Basic and acidic residues" evidence="2">
    <location>
        <begin position="75"/>
        <end position="90"/>
    </location>
</feature>
<keyword evidence="4" id="KW-1185">Reference proteome</keyword>
<keyword evidence="1" id="KW-0175">Coiled coil</keyword>
<feature type="compositionally biased region" description="Basic and acidic residues" evidence="2">
    <location>
        <begin position="482"/>
        <end position="498"/>
    </location>
</feature>
<feature type="region of interest" description="Disordered" evidence="2">
    <location>
        <begin position="781"/>
        <end position="828"/>
    </location>
</feature>
<evidence type="ECO:0000313" key="4">
    <source>
        <dbReference type="Proteomes" id="UP000198406"/>
    </source>
</evidence>
<feature type="region of interest" description="Disordered" evidence="2">
    <location>
        <begin position="181"/>
        <end position="228"/>
    </location>
</feature>
<feature type="region of interest" description="Disordered" evidence="2">
    <location>
        <begin position="1"/>
        <end position="109"/>
    </location>
</feature>
<organism evidence="3 4">
    <name type="scientific">Fistulifera solaris</name>
    <name type="common">Oleaginous diatom</name>
    <dbReference type="NCBI Taxonomy" id="1519565"/>
    <lineage>
        <taxon>Eukaryota</taxon>
        <taxon>Sar</taxon>
        <taxon>Stramenopiles</taxon>
        <taxon>Ochrophyta</taxon>
        <taxon>Bacillariophyta</taxon>
        <taxon>Bacillariophyceae</taxon>
        <taxon>Bacillariophycidae</taxon>
        <taxon>Naviculales</taxon>
        <taxon>Naviculaceae</taxon>
        <taxon>Fistulifera</taxon>
    </lineage>
</organism>
<protein>
    <submittedName>
        <fullName evidence="3">Uncharacterized protein</fullName>
    </submittedName>
</protein>
<feature type="region of interest" description="Disordered" evidence="2">
    <location>
        <begin position="256"/>
        <end position="296"/>
    </location>
</feature>
<feature type="compositionally biased region" description="Acidic residues" evidence="2">
    <location>
        <begin position="803"/>
        <end position="814"/>
    </location>
</feature>
<feature type="coiled-coil region" evidence="1">
    <location>
        <begin position="313"/>
        <end position="372"/>
    </location>
</feature>
<dbReference type="EMBL" id="BDSP01000152">
    <property type="protein sequence ID" value="GAX20817.1"/>
    <property type="molecule type" value="Genomic_DNA"/>
</dbReference>
<proteinExistence type="predicted"/>
<feature type="compositionally biased region" description="Basic and acidic residues" evidence="2">
    <location>
        <begin position="261"/>
        <end position="277"/>
    </location>
</feature>
<feature type="compositionally biased region" description="Polar residues" evidence="2">
    <location>
        <begin position="505"/>
        <end position="519"/>
    </location>
</feature>
<comment type="caution">
    <text evidence="3">The sequence shown here is derived from an EMBL/GenBank/DDBJ whole genome shotgun (WGS) entry which is preliminary data.</text>
</comment>
<evidence type="ECO:0000256" key="2">
    <source>
        <dbReference type="SAM" id="MobiDB-lite"/>
    </source>
</evidence>
<feature type="region of interest" description="Disordered" evidence="2">
    <location>
        <begin position="476"/>
        <end position="543"/>
    </location>
</feature>
<reference evidence="3 4" key="1">
    <citation type="journal article" date="2015" name="Plant Cell">
        <title>Oil accumulation by the oleaginous diatom Fistulifera solaris as revealed by the genome and transcriptome.</title>
        <authorList>
            <person name="Tanaka T."/>
            <person name="Maeda Y."/>
            <person name="Veluchamy A."/>
            <person name="Tanaka M."/>
            <person name="Abida H."/>
            <person name="Marechal E."/>
            <person name="Bowler C."/>
            <person name="Muto M."/>
            <person name="Sunaga Y."/>
            <person name="Tanaka M."/>
            <person name="Yoshino T."/>
            <person name="Taniguchi T."/>
            <person name="Fukuda Y."/>
            <person name="Nemoto M."/>
            <person name="Matsumoto M."/>
            <person name="Wong P.S."/>
            <person name="Aburatani S."/>
            <person name="Fujibuchi W."/>
        </authorList>
    </citation>
    <scope>NUCLEOTIDE SEQUENCE [LARGE SCALE GENOMIC DNA]</scope>
    <source>
        <strain evidence="3 4">JPCC DA0580</strain>
    </source>
</reference>
<feature type="compositionally biased region" description="Acidic residues" evidence="2">
    <location>
        <begin position="48"/>
        <end position="68"/>
    </location>
</feature>
<dbReference type="OrthoDB" id="47180at2759"/>
<gene>
    <name evidence="3" type="ORF">FisN_7Hh130</name>
</gene>
<dbReference type="AlphaFoldDB" id="A0A1Z5K3J1"/>
<evidence type="ECO:0000256" key="1">
    <source>
        <dbReference type="SAM" id="Coils"/>
    </source>
</evidence>
<name>A0A1Z5K3J1_FISSO</name>
<dbReference type="InParanoid" id="A0A1Z5K3J1"/>
<feature type="compositionally biased region" description="Acidic residues" evidence="2">
    <location>
        <begin position="1"/>
        <end position="35"/>
    </location>
</feature>
<feature type="compositionally biased region" description="Basic and acidic residues" evidence="2">
    <location>
        <begin position="815"/>
        <end position="828"/>
    </location>
</feature>
<accession>A0A1Z5K3J1</accession>
<dbReference type="Proteomes" id="UP000198406">
    <property type="component" value="Unassembled WGS sequence"/>
</dbReference>
<evidence type="ECO:0000313" key="3">
    <source>
        <dbReference type="EMBL" id="GAX20817.1"/>
    </source>
</evidence>
<sequence>MEPDYPAAEAEEGEVFEEGEIADDDEGEVQEEEINPDARIDAKSSPANDEEEESQDDTEMDVDVEGPEDANLTEATKEPATKAKEPDQKLEVTYSTRGRAAENFTDPLDRLANESMAGTDDAGMDLAISSASLRESFLSDSLTEEERRTRTRYIPNVSGMHALRKHEVKGDLSLARALASGVATNKRKTASRRGSDDGANGDNDGDAAMSVDDVGTGGSVPPSEDERMPDIIRLGGRTIRLGTTDYSLPSSVFVAPPAEKAPTKDSKAPRRSPREVEYVTAFDPPRPPESVGAKKKHRLLRWERSPSDIEVDLNNYRKTVQRTQQELRNTQEELDRIQTVENHLRGHFLHYLRNVNEEMNALNQELAVVQQECVKEADLLSTRTRNRGGGKGNVAMRDVLNVLKARGDELRAKGYTFQSYVVEEAKLAKGAGGVGAANFANWDSSTLIQPEKIASAWIVPGEKVVSPYGEGNVVVFHPSDPLTEKKSPSTEGNTKESDGEAMDIDSSSPAGEMDNTSKIDSAPEVNKKKSPAAKVKDKSGVQGVRSPRIGVQLPYGVAYFPLETLKITEDPALFSDERLAARWKEMHETAKAVAPVLDLAAMACIFDEDDDKRAESIMETDESDEKEVSSVLRKRRLLPFGAELLPSAHGRGNLVLSKSVEELEKAIEHPLFDGHGVVGIRNNRSLPKEMAVMESLSEDKILLQAKVNHLRNKLQRQRRIRVMNERTLGSTQERAAKVESFVLEMRSDLKSLKMRLSEEIRELGVSEEQATAILASYSGSLHDEDLTEGTPSKRQRMRSDSNVDAEGDMEDDFENRDAGDVEALEAKQ</sequence>
<feature type="compositionally biased region" description="Low complexity" evidence="2">
    <location>
        <begin position="197"/>
        <end position="208"/>
    </location>
</feature>